<keyword evidence="8" id="KW-0546">Nucleotide metabolism</keyword>
<dbReference type="Gene3D" id="1.10.150.340">
    <property type="entry name" value="Pyrimidine 5'-nucleotidase (UMPH-1), N-terminal domain"/>
    <property type="match status" value="1"/>
</dbReference>
<evidence type="ECO:0000313" key="10">
    <source>
        <dbReference type="Proteomes" id="UP001177023"/>
    </source>
</evidence>
<evidence type="ECO:0000256" key="7">
    <source>
        <dbReference type="ARBA" id="ARBA00022842"/>
    </source>
</evidence>
<dbReference type="Proteomes" id="UP001177023">
    <property type="component" value="Unassembled WGS sequence"/>
</dbReference>
<protein>
    <recommendedName>
        <fullName evidence="3">5'-nucleotidase</fullName>
        <ecNumber evidence="3">3.1.3.5</ecNumber>
    </recommendedName>
</protein>
<dbReference type="Gene3D" id="3.40.50.1000">
    <property type="entry name" value="HAD superfamily/HAD-like"/>
    <property type="match status" value="1"/>
</dbReference>
<dbReference type="AlphaFoldDB" id="A0AA36CSE3"/>
<feature type="non-terminal residue" evidence="9">
    <location>
        <position position="281"/>
    </location>
</feature>
<comment type="similarity">
    <text evidence="2">Belongs to the pyrimidine 5'-nucleotidase family.</text>
</comment>
<evidence type="ECO:0000313" key="9">
    <source>
        <dbReference type="EMBL" id="CAJ0574450.1"/>
    </source>
</evidence>
<name>A0AA36CSE3_9BILA</name>
<dbReference type="EC" id="3.1.3.5" evidence="3"/>
<dbReference type="PANTHER" id="PTHR13045:SF0">
    <property type="entry name" value="7-METHYLGUANOSINE PHOSPHATE-SPECIFIC 5'-NUCLEOTIDASE"/>
    <property type="match status" value="1"/>
</dbReference>
<dbReference type="GO" id="GO:0009117">
    <property type="term" value="P:nucleotide metabolic process"/>
    <property type="evidence" value="ECO:0007669"/>
    <property type="project" value="UniProtKB-KW"/>
</dbReference>
<comment type="caution">
    <text evidence="9">The sequence shown here is derived from an EMBL/GenBank/DDBJ whole genome shotgun (WGS) entry which is preliminary data.</text>
</comment>
<evidence type="ECO:0000256" key="6">
    <source>
        <dbReference type="ARBA" id="ARBA00022801"/>
    </source>
</evidence>
<organism evidence="9 10">
    <name type="scientific">Mesorhabditis spiculigera</name>
    <dbReference type="NCBI Taxonomy" id="96644"/>
    <lineage>
        <taxon>Eukaryota</taxon>
        <taxon>Metazoa</taxon>
        <taxon>Ecdysozoa</taxon>
        <taxon>Nematoda</taxon>
        <taxon>Chromadorea</taxon>
        <taxon>Rhabditida</taxon>
        <taxon>Rhabditina</taxon>
        <taxon>Rhabditomorpha</taxon>
        <taxon>Rhabditoidea</taxon>
        <taxon>Rhabditidae</taxon>
        <taxon>Mesorhabditinae</taxon>
        <taxon>Mesorhabditis</taxon>
    </lineage>
</organism>
<keyword evidence="10" id="KW-1185">Reference proteome</keyword>
<dbReference type="GO" id="GO:0000166">
    <property type="term" value="F:nucleotide binding"/>
    <property type="evidence" value="ECO:0007669"/>
    <property type="project" value="UniProtKB-KW"/>
</dbReference>
<keyword evidence="6" id="KW-0378">Hydrolase</keyword>
<evidence type="ECO:0000256" key="5">
    <source>
        <dbReference type="ARBA" id="ARBA00022741"/>
    </source>
</evidence>
<dbReference type="SUPFAM" id="SSF56784">
    <property type="entry name" value="HAD-like"/>
    <property type="match status" value="1"/>
</dbReference>
<dbReference type="InterPro" id="IPR006434">
    <property type="entry name" value="Pyrimidine_nucleotidase_eu"/>
</dbReference>
<evidence type="ECO:0000256" key="8">
    <source>
        <dbReference type="ARBA" id="ARBA00023080"/>
    </source>
</evidence>
<dbReference type="EMBL" id="CATQJA010002630">
    <property type="protein sequence ID" value="CAJ0574450.1"/>
    <property type="molecule type" value="Genomic_DNA"/>
</dbReference>
<dbReference type="Pfam" id="PF05822">
    <property type="entry name" value="UMPH-1"/>
    <property type="match status" value="1"/>
</dbReference>
<dbReference type="PANTHER" id="PTHR13045">
    <property type="entry name" value="5'-NUCLEOTIDASE"/>
    <property type="match status" value="1"/>
</dbReference>
<gene>
    <name evidence="9" type="ORF">MSPICULIGERA_LOCUS12783</name>
</gene>
<evidence type="ECO:0000256" key="3">
    <source>
        <dbReference type="ARBA" id="ARBA00012643"/>
    </source>
</evidence>
<evidence type="ECO:0000256" key="1">
    <source>
        <dbReference type="ARBA" id="ARBA00000815"/>
    </source>
</evidence>
<keyword evidence="4" id="KW-0479">Metal-binding</keyword>
<dbReference type="GO" id="GO:0008253">
    <property type="term" value="F:5'-nucleotidase activity"/>
    <property type="evidence" value="ECO:0007669"/>
    <property type="project" value="UniProtKB-EC"/>
</dbReference>
<keyword evidence="5" id="KW-0547">Nucleotide-binding</keyword>
<sequence>MRLEKIAQAAALVKEGARIVVLADFDHTLSRPGCPITHRVFPTNAHSMGLTLGEQFDRMDKRNTFPLQATHSLDEKKRICTDWWNESHKHIVNAGFSMHNLPTYIDHANITLRKNFGYLSDLINEKRLPFVVVSAGIEEVIREILHDFKIATLQIAANKFVTDNAGKIVDFGPTLIHSYNKDGPRFRSLLNDPTILDGEYVVVLLGDSLGDLIMLEGIKPRLAYTIGFCNKPSQRKEFEAAFDLVLDRDAGMETAAEVLLEMLGKRPVSEHLPIEPRNLPF</sequence>
<dbReference type="GO" id="GO:0000287">
    <property type="term" value="F:magnesium ion binding"/>
    <property type="evidence" value="ECO:0007669"/>
    <property type="project" value="InterPro"/>
</dbReference>
<keyword evidence="7" id="KW-0460">Magnesium</keyword>
<proteinExistence type="inferred from homology"/>
<dbReference type="InterPro" id="IPR023214">
    <property type="entry name" value="HAD_sf"/>
</dbReference>
<evidence type="ECO:0000256" key="2">
    <source>
        <dbReference type="ARBA" id="ARBA00008389"/>
    </source>
</evidence>
<dbReference type="InterPro" id="IPR036412">
    <property type="entry name" value="HAD-like_sf"/>
</dbReference>
<dbReference type="GO" id="GO:0005737">
    <property type="term" value="C:cytoplasm"/>
    <property type="evidence" value="ECO:0007669"/>
    <property type="project" value="InterPro"/>
</dbReference>
<comment type="catalytic activity">
    <reaction evidence="1">
        <text>a ribonucleoside 5'-phosphate + H2O = a ribonucleoside + phosphate</text>
        <dbReference type="Rhea" id="RHEA:12484"/>
        <dbReference type="ChEBI" id="CHEBI:15377"/>
        <dbReference type="ChEBI" id="CHEBI:18254"/>
        <dbReference type="ChEBI" id="CHEBI:43474"/>
        <dbReference type="ChEBI" id="CHEBI:58043"/>
        <dbReference type="EC" id="3.1.3.5"/>
    </reaction>
</comment>
<reference evidence="9" key="1">
    <citation type="submission" date="2023-06" db="EMBL/GenBank/DDBJ databases">
        <authorList>
            <person name="Delattre M."/>
        </authorList>
    </citation>
    <scope>NUCLEOTIDE SEQUENCE</scope>
    <source>
        <strain evidence="9">AF72</strain>
    </source>
</reference>
<evidence type="ECO:0000256" key="4">
    <source>
        <dbReference type="ARBA" id="ARBA00022723"/>
    </source>
</evidence>
<accession>A0AA36CSE3</accession>